<accession>A0A395HQ06</accession>
<proteinExistence type="predicted"/>
<keyword evidence="3" id="KW-1185">Reference proteome</keyword>
<dbReference type="Proteomes" id="UP000248961">
    <property type="component" value="Unassembled WGS sequence"/>
</dbReference>
<dbReference type="EMBL" id="KZ824300">
    <property type="protein sequence ID" value="RAL09830.1"/>
    <property type="molecule type" value="Genomic_DNA"/>
</dbReference>
<organism evidence="2 3">
    <name type="scientific">Aspergillus homomorphus (strain CBS 101889)</name>
    <dbReference type="NCBI Taxonomy" id="1450537"/>
    <lineage>
        <taxon>Eukaryota</taxon>
        <taxon>Fungi</taxon>
        <taxon>Dikarya</taxon>
        <taxon>Ascomycota</taxon>
        <taxon>Pezizomycotina</taxon>
        <taxon>Eurotiomycetes</taxon>
        <taxon>Eurotiomycetidae</taxon>
        <taxon>Eurotiales</taxon>
        <taxon>Aspergillaceae</taxon>
        <taxon>Aspergillus</taxon>
        <taxon>Aspergillus subgen. Circumdati</taxon>
    </lineage>
</organism>
<dbReference type="GeneID" id="37199914"/>
<feature type="region of interest" description="Disordered" evidence="1">
    <location>
        <begin position="1"/>
        <end position="87"/>
    </location>
</feature>
<feature type="compositionally biased region" description="Acidic residues" evidence="1">
    <location>
        <begin position="24"/>
        <end position="43"/>
    </location>
</feature>
<evidence type="ECO:0000313" key="3">
    <source>
        <dbReference type="Proteomes" id="UP000248961"/>
    </source>
</evidence>
<evidence type="ECO:0000256" key="1">
    <source>
        <dbReference type="SAM" id="MobiDB-lite"/>
    </source>
</evidence>
<dbReference type="VEuPathDB" id="FungiDB:BO97DRAFT_407378"/>
<reference evidence="2 3" key="1">
    <citation type="submission" date="2018-02" db="EMBL/GenBank/DDBJ databases">
        <title>The genomes of Aspergillus section Nigri reveals drivers in fungal speciation.</title>
        <authorList>
            <consortium name="DOE Joint Genome Institute"/>
            <person name="Vesth T.C."/>
            <person name="Nybo J."/>
            <person name="Theobald S."/>
            <person name="Brandl J."/>
            <person name="Frisvad J.C."/>
            <person name="Nielsen K.F."/>
            <person name="Lyhne E.K."/>
            <person name="Kogle M.E."/>
            <person name="Kuo A."/>
            <person name="Riley R."/>
            <person name="Clum A."/>
            <person name="Nolan M."/>
            <person name="Lipzen A."/>
            <person name="Salamov A."/>
            <person name="Henrissat B."/>
            <person name="Wiebenga A."/>
            <person name="De vries R.P."/>
            <person name="Grigoriev I.V."/>
            <person name="Mortensen U.H."/>
            <person name="Andersen M.R."/>
            <person name="Baker S.E."/>
        </authorList>
    </citation>
    <scope>NUCLEOTIDE SEQUENCE [LARGE SCALE GENOMIC DNA]</scope>
    <source>
        <strain evidence="2 3">CBS 101889</strain>
    </source>
</reference>
<protein>
    <submittedName>
        <fullName evidence="2">Uncharacterized protein</fullName>
    </submittedName>
</protein>
<dbReference type="RefSeq" id="XP_025548984.1">
    <property type="nucleotide sequence ID" value="XM_025695625.1"/>
</dbReference>
<gene>
    <name evidence="2" type="ORF">BO97DRAFT_407378</name>
</gene>
<dbReference type="OrthoDB" id="4497633at2759"/>
<evidence type="ECO:0000313" key="2">
    <source>
        <dbReference type="EMBL" id="RAL09830.1"/>
    </source>
</evidence>
<name>A0A395HQ06_ASPHC</name>
<dbReference type="AlphaFoldDB" id="A0A395HQ06"/>
<sequence>MPSKPINSPPQQPKKAHGHALDDAPIDDYEDENAWNLQDEDDAQKDQSERLPFDAPNVAAARRMNHPQVERDHYGTSGSKNRSKTGH</sequence>